<evidence type="ECO:0000313" key="4">
    <source>
        <dbReference type="Proteomes" id="UP001240250"/>
    </source>
</evidence>
<keyword evidence="4" id="KW-1185">Reference proteome</keyword>
<dbReference type="SUPFAM" id="SSF52540">
    <property type="entry name" value="P-loop containing nucleoside triphosphate hydrolases"/>
    <property type="match status" value="1"/>
</dbReference>
<gene>
    <name evidence="3" type="ORF">JO380_002008</name>
</gene>
<protein>
    <recommendedName>
        <fullName evidence="2">ABC transporter domain-containing protein</fullName>
    </recommendedName>
</protein>
<evidence type="ECO:0000256" key="1">
    <source>
        <dbReference type="SAM" id="MobiDB-lite"/>
    </source>
</evidence>
<feature type="region of interest" description="Disordered" evidence="1">
    <location>
        <begin position="1"/>
        <end position="53"/>
    </location>
</feature>
<dbReference type="Proteomes" id="UP001240250">
    <property type="component" value="Unassembled WGS sequence"/>
</dbReference>
<feature type="compositionally biased region" description="Low complexity" evidence="1">
    <location>
        <begin position="21"/>
        <end position="35"/>
    </location>
</feature>
<dbReference type="EMBL" id="JAUSVM010000001">
    <property type="protein sequence ID" value="MDQ0425627.1"/>
    <property type="molecule type" value="Genomic_DNA"/>
</dbReference>
<evidence type="ECO:0000259" key="2">
    <source>
        <dbReference type="Pfam" id="PF00005"/>
    </source>
</evidence>
<dbReference type="InterPro" id="IPR003439">
    <property type="entry name" value="ABC_transporter-like_ATP-bd"/>
</dbReference>
<accession>A0ABU0GJT3</accession>
<dbReference type="InterPro" id="IPR027417">
    <property type="entry name" value="P-loop_NTPase"/>
</dbReference>
<dbReference type="Pfam" id="PF00005">
    <property type="entry name" value="ABC_tran"/>
    <property type="match status" value="1"/>
</dbReference>
<evidence type="ECO:0000313" key="3">
    <source>
        <dbReference type="EMBL" id="MDQ0425627.1"/>
    </source>
</evidence>
<dbReference type="Gene3D" id="3.40.50.300">
    <property type="entry name" value="P-loop containing nucleotide triphosphate hydrolases"/>
    <property type="match status" value="1"/>
</dbReference>
<comment type="caution">
    <text evidence="3">The sequence shown here is derived from an EMBL/GenBank/DDBJ whole genome shotgun (WGS) entry which is preliminary data.</text>
</comment>
<sequence length="275" mass="28599">MTTTSLTAPDAASDAPRHAADPATTGAPDVAAPADAPREDAGTAPGAPPPPAVLDARAAHVRGARGAVFGPLDATSAQPVTVVLGDRGSGRTSFLLATAGRMRLTSGRLTVLGRDTSRAAAAVRRRAGIAGFDGIDDLEPVVPVGAVVRERLSWESPWYRRTPRVTAARLTALLGPVLGDVPVPEPGLLVRDLSEAQDLLVRVALALLARPEVLVVDDLDAVKNPHERAVVARCLEALTHPAHPQHVRAVVLGSADPRDTDLLTPDRTAVVTLTR</sequence>
<dbReference type="RefSeq" id="WP_082739940.1">
    <property type="nucleotide sequence ID" value="NZ_JAUSVM010000001.1"/>
</dbReference>
<feature type="domain" description="ABC transporter" evidence="2">
    <location>
        <begin position="79"/>
        <end position="218"/>
    </location>
</feature>
<organism evidence="3 4">
    <name type="scientific">Cellulomonas iranensis</name>
    <dbReference type="NCBI Taxonomy" id="76862"/>
    <lineage>
        <taxon>Bacteria</taxon>
        <taxon>Bacillati</taxon>
        <taxon>Actinomycetota</taxon>
        <taxon>Actinomycetes</taxon>
        <taxon>Micrococcales</taxon>
        <taxon>Cellulomonadaceae</taxon>
        <taxon>Cellulomonas</taxon>
    </lineage>
</organism>
<reference evidence="3 4" key="1">
    <citation type="submission" date="2023-07" db="EMBL/GenBank/DDBJ databases">
        <title>Sequencing the genomes of 1000 actinobacteria strains.</title>
        <authorList>
            <person name="Klenk H.-P."/>
        </authorList>
    </citation>
    <scope>NUCLEOTIDE SEQUENCE [LARGE SCALE GENOMIC DNA]</scope>
    <source>
        <strain evidence="3 4">DSM 14785</strain>
    </source>
</reference>
<name>A0ABU0GJT3_9CELL</name>
<proteinExistence type="predicted"/>